<dbReference type="InterPro" id="IPR036465">
    <property type="entry name" value="vWFA_dom_sf"/>
</dbReference>
<sequence length="361" mass="40329">MDSYVDSLSAGRDTQYSKAFRSAFNLLKGSSSGRETSRTKVIIFLTDGKPTDEPTEIMQTIQTKNAELDNKVVIMTYGMEQDLQILRDIANQDGGRYGVSQTSDVTAGKFTYVGNTENLRRDFATYYDFFSENLVRDAPIISIPYIDAFGTGLLTSITLPCYYQGKFIGVVGTDISMEDLLSEITYFQRGQSSYAFMVDSSGRTMMHPLLPAPSDAFGDPIFMDITALEPEPEFTSVFLSIKSGKSGQKTFPSKRFLARGGQAEEGVTVATYRSTYFWEPVQHTNFTVTIVVKDGDKDETLDTQTIPSDFEFLYHRLDLVKPDSPCVHFSRYSSKDSTVVKFSAEAFTDPYKYLGLDESVS</sequence>
<dbReference type="AlphaFoldDB" id="A0AAU9XPL5"/>
<protein>
    <recommendedName>
        <fullName evidence="1">VWFA domain-containing protein</fullName>
    </recommendedName>
</protein>
<name>A0AAU9XPL5_9CNID</name>
<evidence type="ECO:0000313" key="2">
    <source>
        <dbReference type="EMBL" id="CAH3155061.1"/>
    </source>
</evidence>
<dbReference type="PANTHER" id="PTHR10166">
    <property type="entry name" value="VOLTAGE-DEPENDENT CALCIUM CHANNEL SUBUNIT ALPHA-2/DELTA-RELATED"/>
    <property type="match status" value="1"/>
</dbReference>
<proteinExistence type="predicted"/>
<accession>A0AAU9XPL5</accession>
<dbReference type="Proteomes" id="UP001159428">
    <property type="component" value="Unassembled WGS sequence"/>
</dbReference>
<dbReference type="Gene3D" id="3.40.50.410">
    <property type="entry name" value="von Willebrand factor, type A domain"/>
    <property type="match status" value="1"/>
</dbReference>
<dbReference type="GO" id="GO:0005891">
    <property type="term" value="C:voltage-gated calcium channel complex"/>
    <property type="evidence" value="ECO:0007669"/>
    <property type="project" value="TreeGrafter"/>
</dbReference>
<dbReference type="SUPFAM" id="SSF53300">
    <property type="entry name" value="vWA-like"/>
    <property type="match status" value="1"/>
</dbReference>
<keyword evidence="3" id="KW-1185">Reference proteome</keyword>
<comment type="caution">
    <text evidence="2">The sequence shown here is derived from an EMBL/GenBank/DDBJ whole genome shotgun (WGS) entry which is preliminary data.</text>
</comment>
<organism evidence="2 3">
    <name type="scientific">Pocillopora meandrina</name>
    <dbReference type="NCBI Taxonomy" id="46732"/>
    <lineage>
        <taxon>Eukaryota</taxon>
        <taxon>Metazoa</taxon>
        <taxon>Cnidaria</taxon>
        <taxon>Anthozoa</taxon>
        <taxon>Hexacorallia</taxon>
        <taxon>Scleractinia</taxon>
        <taxon>Astrocoeniina</taxon>
        <taxon>Pocilloporidae</taxon>
        <taxon>Pocillopora</taxon>
    </lineage>
</organism>
<dbReference type="Gene3D" id="3.30.450.20">
    <property type="entry name" value="PAS domain"/>
    <property type="match status" value="1"/>
</dbReference>
<dbReference type="EMBL" id="CALNXJ010000057">
    <property type="protein sequence ID" value="CAH3155061.1"/>
    <property type="molecule type" value="Genomic_DNA"/>
</dbReference>
<feature type="domain" description="VWFA" evidence="1">
    <location>
        <begin position="1"/>
        <end position="134"/>
    </location>
</feature>
<evidence type="ECO:0000259" key="1">
    <source>
        <dbReference type="PROSITE" id="PS50234"/>
    </source>
</evidence>
<dbReference type="CDD" id="cd00198">
    <property type="entry name" value="vWFA"/>
    <property type="match status" value="1"/>
</dbReference>
<dbReference type="PROSITE" id="PS50234">
    <property type="entry name" value="VWFA"/>
    <property type="match status" value="1"/>
</dbReference>
<evidence type="ECO:0000313" key="3">
    <source>
        <dbReference type="Proteomes" id="UP001159428"/>
    </source>
</evidence>
<dbReference type="GO" id="GO:0005245">
    <property type="term" value="F:voltage-gated calcium channel activity"/>
    <property type="evidence" value="ECO:0007669"/>
    <property type="project" value="TreeGrafter"/>
</dbReference>
<dbReference type="Pfam" id="PF00092">
    <property type="entry name" value="VWA"/>
    <property type="match status" value="1"/>
</dbReference>
<dbReference type="InterPro" id="IPR051173">
    <property type="entry name" value="Ca_channel_alpha-2/delta"/>
</dbReference>
<gene>
    <name evidence="2" type="ORF">PMEA_00027951</name>
</gene>
<reference evidence="2 3" key="1">
    <citation type="submission" date="2022-05" db="EMBL/GenBank/DDBJ databases">
        <authorList>
            <consortium name="Genoscope - CEA"/>
            <person name="William W."/>
        </authorList>
    </citation>
    <scope>NUCLEOTIDE SEQUENCE [LARGE SCALE GENOMIC DNA]</scope>
</reference>
<dbReference type="PANTHER" id="PTHR10166:SF66">
    <property type="entry name" value="VWFA AND CACHE DOMAIN-CONTAINING PROTEIN CG16868"/>
    <property type="match status" value="1"/>
</dbReference>
<dbReference type="InterPro" id="IPR002035">
    <property type="entry name" value="VWF_A"/>
</dbReference>
<dbReference type="Pfam" id="PF22673">
    <property type="entry name" value="MCP-like_PDC_1"/>
    <property type="match status" value="1"/>
</dbReference>